<feature type="region of interest" description="Disordered" evidence="2">
    <location>
        <begin position="1105"/>
        <end position="1154"/>
    </location>
</feature>
<feature type="coiled-coil region" evidence="1">
    <location>
        <begin position="887"/>
        <end position="914"/>
    </location>
</feature>
<proteinExistence type="predicted"/>
<dbReference type="SUPFAM" id="SSF50370">
    <property type="entry name" value="Ricin B-like lectins"/>
    <property type="match status" value="1"/>
</dbReference>
<feature type="compositionally biased region" description="Basic and acidic residues" evidence="2">
    <location>
        <begin position="748"/>
        <end position="811"/>
    </location>
</feature>
<evidence type="ECO:0000256" key="2">
    <source>
        <dbReference type="SAM" id="MobiDB-lite"/>
    </source>
</evidence>
<dbReference type="Pfam" id="PF00652">
    <property type="entry name" value="Ricin_B_lectin"/>
    <property type="match status" value="1"/>
</dbReference>
<name>A0ABV1XL90_9ACTN</name>
<dbReference type="EMBL" id="JBEPFB010000002">
    <property type="protein sequence ID" value="MER7372302.1"/>
    <property type="molecule type" value="Genomic_DNA"/>
</dbReference>
<comment type="caution">
    <text evidence="4">The sequence shown here is derived from an EMBL/GenBank/DDBJ whole genome shotgun (WGS) entry which is preliminary data.</text>
</comment>
<feature type="region of interest" description="Disordered" evidence="2">
    <location>
        <begin position="691"/>
        <end position="826"/>
    </location>
</feature>
<dbReference type="PROSITE" id="PS50231">
    <property type="entry name" value="RICIN_B_LECTIN"/>
    <property type="match status" value="1"/>
</dbReference>
<dbReference type="SMART" id="SM00458">
    <property type="entry name" value="RICIN"/>
    <property type="match status" value="1"/>
</dbReference>
<keyword evidence="1" id="KW-0175">Coiled coil</keyword>
<evidence type="ECO:0000313" key="4">
    <source>
        <dbReference type="EMBL" id="MER7372302.1"/>
    </source>
</evidence>
<dbReference type="InterPro" id="IPR035992">
    <property type="entry name" value="Ricin_B-like_lectins"/>
</dbReference>
<feature type="domain" description="Ricin B lectin" evidence="3">
    <location>
        <begin position="376"/>
        <end position="504"/>
    </location>
</feature>
<sequence>MPRRRLFTHALFRPGPLASLLTSGVAVALLGGLAVQPDLLNRYAQDDVVPVADSYDGFDTEAAEQIRQDQCLLGEMLRMGGPATSAVAQDGLNQAPEKLREAANPKYWEETPLALAFEKDRDAAHKEGTAIHDHLRDFQINGLPTPSGFQSSADFEWPPGTSADPRPTFFQQTGLSNWIWEQFWKNEGDLYEDPTAKADDATVNAVKDLGTPLYGEKPYDPNLPSEERERQYNEKRAFEDLVDTHRDAGEGADDMRLFLSSGGFPRTAPEPGSVEYRIAVEDLKTRFASCAWRTPIDPNKVLGKEVATASAEWQQEIAAQATQRNQILTANRSATKALATGSKALGEMLGQSWRADHLVRWQDYWSAGGPGWIGTSPFVVHANGSSGKCLDVAGAKKDNGTPVQIYTCNGSAAQKWQISGDRLVNDNSGKCLTVKGGANTNGTAVVIMPCTSGVSQKWEYGTHGTSRLYNPATKNCLDLATYNNGQDGRMWDCTGKAPQKFDVVPSGHQGTDDLDYPTKAQFDRVKSDITKAQTESKKQLDLLKTQVTAAKTAATTTDTATQAAYGIADKAGAPRGRGLLVGQQKAQVTKASSAALEALSKAGDTAYAATRAAASDSATVAARALTQAAQSKAAFRTAAANEARAQAKAAAEAAAVQANEAKAARDLAKTKLAETQKAEADAKAAAATAHAKRLSAEAEEATAKAEKETAAAKQAEAARHKENAQGYAKTATEAKGRAETAESTARQKRQDAEAARDRAKGKRDDAWDAESKAKAARAKADAKDAYAEAHESASDAKESRAAADDADKAAGEAESAATSARSEANAATKAAADADAAATRAEAAAQRARSDADDAQAAKLKADAAVKTATSAAAEAIKASQTAASAARTAVKLADDAEKDAAKAKAQADAAKAEAAKAVAGAADAAGHAYTTAQAAEDAGNAAQQVAAPANDAIQLGSQYITTDSAAGLAVLAGQSSKTIAEQQQAVAEAHAANAKKNADQAQSLANAATGDAKAAYTLAAEAAGFAADARKSAKEALGYAAEAAKYAAAAQASLARTIEYDRQATVDAAAADKAAGRAEGYASDARSSADQAALDAEAARTAASEAEQAAKDARAAATRADAEADAAEEAAKDAQKYADSAQEAADEAARKEANQVVQDGAGTGVGGVFYIVDKITEAGPAKQLNECVYTLDGCTVTYELHLDVTVSYYYCANPDVPATEAGCPKPDTMFLGTETLKDQTNNWTHHFTFGQITKIGWQNLFGEKVGAVLYEVVLGDAARCYHGDKSSCAWAAAILVPPSVATKLAEAAKLATRAERAIKTGEDAAQVLADLKKIYGEKGAAMVGDATSEAGLALRIAAAVAERAKIHRGTLDPKLLDRLKDAGVKFNRADTIWVIEYAKPGVPLAWLEKGNVNAGLTHIAFRHAGEFANAGVRVEDIPALVKTALTEGTRVGTQGAGRPIFEVVFQGKTQRVAVSVGDNGYVIGANIA</sequence>
<dbReference type="Proteomes" id="UP001486207">
    <property type="component" value="Unassembled WGS sequence"/>
</dbReference>
<protein>
    <submittedName>
        <fullName evidence="4">RICIN domain-containing protein</fullName>
    </submittedName>
</protein>
<reference evidence="4 5" key="1">
    <citation type="submission" date="2024-06" db="EMBL/GenBank/DDBJ databases">
        <title>The Natural Products Discovery Center: Release of the First 8490 Sequenced Strains for Exploring Actinobacteria Biosynthetic Diversity.</title>
        <authorList>
            <person name="Kalkreuter E."/>
            <person name="Kautsar S.A."/>
            <person name="Yang D."/>
            <person name="Bader C.D."/>
            <person name="Teijaro C.N."/>
            <person name="Fluegel L."/>
            <person name="Davis C.M."/>
            <person name="Simpson J.R."/>
            <person name="Lauterbach L."/>
            <person name="Steele A.D."/>
            <person name="Gui C."/>
            <person name="Meng S."/>
            <person name="Li G."/>
            <person name="Viehrig K."/>
            <person name="Ye F."/>
            <person name="Su P."/>
            <person name="Kiefer A.F."/>
            <person name="Nichols A."/>
            <person name="Cepeda A.J."/>
            <person name="Yan W."/>
            <person name="Fan B."/>
            <person name="Jiang Y."/>
            <person name="Adhikari A."/>
            <person name="Zheng C.-J."/>
            <person name="Schuster L."/>
            <person name="Cowan T.M."/>
            <person name="Smanski M.J."/>
            <person name="Chevrette M.G."/>
            <person name="De Carvalho L.P.S."/>
            <person name="Shen B."/>
        </authorList>
    </citation>
    <scope>NUCLEOTIDE SEQUENCE [LARGE SCALE GENOMIC DNA]</scope>
    <source>
        <strain evidence="4 5">NPDC000155</strain>
    </source>
</reference>
<dbReference type="Gene3D" id="2.80.10.50">
    <property type="match status" value="1"/>
</dbReference>
<feature type="compositionally biased region" description="Low complexity" evidence="2">
    <location>
        <begin position="812"/>
        <end position="826"/>
    </location>
</feature>
<gene>
    <name evidence="4" type="ORF">ABT384_06510</name>
</gene>
<keyword evidence="5" id="KW-1185">Reference proteome</keyword>
<accession>A0ABV1XL90</accession>
<dbReference type="RefSeq" id="WP_190069721.1">
    <property type="nucleotide sequence ID" value="NZ_BNBM01000003.1"/>
</dbReference>
<organism evidence="4 5">
    <name type="scientific">Streptomyces lanatus</name>
    <dbReference type="NCBI Taxonomy" id="66900"/>
    <lineage>
        <taxon>Bacteria</taxon>
        <taxon>Bacillati</taxon>
        <taxon>Actinomycetota</taxon>
        <taxon>Actinomycetes</taxon>
        <taxon>Kitasatosporales</taxon>
        <taxon>Streptomycetaceae</taxon>
        <taxon>Streptomyces</taxon>
    </lineage>
</organism>
<evidence type="ECO:0000256" key="1">
    <source>
        <dbReference type="SAM" id="Coils"/>
    </source>
</evidence>
<dbReference type="InterPro" id="IPR000772">
    <property type="entry name" value="Ricin_B_lectin"/>
</dbReference>
<evidence type="ECO:0000259" key="3">
    <source>
        <dbReference type="SMART" id="SM00458"/>
    </source>
</evidence>
<evidence type="ECO:0000313" key="5">
    <source>
        <dbReference type="Proteomes" id="UP001486207"/>
    </source>
</evidence>
<feature type="compositionally biased region" description="Basic and acidic residues" evidence="2">
    <location>
        <begin position="701"/>
        <end position="723"/>
    </location>
</feature>